<accession>A0A4Z1ID65</accession>
<dbReference type="Gene3D" id="1.20.5.170">
    <property type="match status" value="1"/>
</dbReference>
<dbReference type="EMBL" id="PQXN01000045">
    <property type="protein sequence ID" value="TGO59368.1"/>
    <property type="molecule type" value="Genomic_DNA"/>
</dbReference>
<dbReference type="AlphaFoldDB" id="A0A4Z1ID65"/>
<dbReference type="OrthoDB" id="3529151at2759"/>
<reference evidence="2 3" key="1">
    <citation type="submission" date="2017-12" db="EMBL/GenBank/DDBJ databases">
        <title>Comparative genomics of Botrytis spp.</title>
        <authorList>
            <person name="Valero-Jimenez C.A."/>
            <person name="Tapia P."/>
            <person name="Veloso J."/>
            <person name="Silva-Moreno E."/>
            <person name="Staats M."/>
            <person name="Valdes J.H."/>
            <person name="Van Kan J.A.L."/>
        </authorList>
    </citation>
    <scope>NUCLEOTIDE SEQUENCE [LARGE SCALE GENOMIC DNA]</scope>
    <source>
        <strain evidence="2 3">MUCL11595</strain>
    </source>
</reference>
<sequence length="451" mass="51578">MDPEVPAPKDSQDVESQDVQDGGSVQQAVELVGKMLEQIQVELEKLLSQRGEIPPEAGSLENEKDESQKRYKDLESNYQKISEELKAFGRQMINTPDKNRQAQAESQLAQAEKDVTKLKAQVKDLQARYNACQAQAHQPSQNVQNLETQLKELKQQNENLEQNNRDSRMELKQARKENADFRKIVFQIGSEVPRLSTFWTQEYGNLINNLRNLVRSSLHLNQKPNVKYGREQKPRDEMLSAAFDKELAPSGKVQRLERAIFQFLCDEIFLQPGFGLDDEDESRNMEAGLVKFEQKIQNTSAVDDTEKIDYRNWRVLTYKCAKRFRKREAKTNVDAFATALEEFLGPLRKPNDKVVKKRISSLCKDTFNLSQTMRAEPVMDFEIYVVAPGDQVVEHENITDRVMEIWSEERGHPADVAGTVAYTQIGGLKGMDINYGKWIPLVPAQVVVKAT</sequence>
<evidence type="ECO:0000313" key="3">
    <source>
        <dbReference type="Proteomes" id="UP000297527"/>
    </source>
</evidence>
<evidence type="ECO:0000256" key="1">
    <source>
        <dbReference type="SAM" id="MobiDB-lite"/>
    </source>
</evidence>
<protein>
    <submittedName>
        <fullName evidence="2">Uncharacterized protein</fullName>
    </submittedName>
</protein>
<dbReference type="Proteomes" id="UP000297527">
    <property type="component" value="Unassembled WGS sequence"/>
</dbReference>
<feature type="region of interest" description="Disordered" evidence="1">
    <location>
        <begin position="50"/>
        <end position="71"/>
    </location>
</feature>
<feature type="region of interest" description="Disordered" evidence="1">
    <location>
        <begin position="1"/>
        <end position="24"/>
    </location>
</feature>
<proteinExistence type="predicted"/>
<name>A0A4Z1ID65_9HELO</name>
<organism evidence="2 3">
    <name type="scientific">Botryotinia convoluta</name>
    <dbReference type="NCBI Taxonomy" id="54673"/>
    <lineage>
        <taxon>Eukaryota</taxon>
        <taxon>Fungi</taxon>
        <taxon>Dikarya</taxon>
        <taxon>Ascomycota</taxon>
        <taxon>Pezizomycotina</taxon>
        <taxon>Leotiomycetes</taxon>
        <taxon>Helotiales</taxon>
        <taxon>Sclerotiniaceae</taxon>
        <taxon>Botryotinia</taxon>
    </lineage>
</organism>
<dbReference type="SUPFAM" id="SSF57997">
    <property type="entry name" value="Tropomyosin"/>
    <property type="match status" value="1"/>
</dbReference>
<feature type="compositionally biased region" description="Basic and acidic residues" evidence="1">
    <location>
        <begin position="61"/>
        <end position="71"/>
    </location>
</feature>
<gene>
    <name evidence="2" type="ORF">BCON_0045g00290</name>
</gene>
<comment type="caution">
    <text evidence="2">The sequence shown here is derived from an EMBL/GenBank/DDBJ whole genome shotgun (WGS) entry which is preliminary data.</text>
</comment>
<keyword evidence="3" id="KW-1185">Reference proteome</keyword>
<evidence type="ECO:0000313" key="2">
    <source>
        <dbReference type="EMBL" id="TGO59368.1"/>
    </source>
</evidence>